<proteinExistence type="predicted"/>
<accession>A0A6G4X4W0</accession>
<protein>
    <submittedName>
        <fullName evidence="2">Uncharacterized protein</fullName>
    </submittedName>
</protein>
<gene>
    <name evidence="2" type="ORF">G5C65_25795</name>
</gene>
<dbReference type="Proteomes" id="UP000477722">
    <property type="component" value="Unassembled WGS sequence"/>
</dbReference>
<organism evidence="2 3">
    <name type="scientific">Streptomyces boncukensis</name>
    <dbReference type="NCBI Taxonomy" id="2711219"/>
    <lineage>
        <taxon>Bacteria</taxon>
        <taxon>Bacillati</taxon>
        <taxon>Actinomycetota</taxon>
        <taxon>Actinomycetes</taxon>
        <taxon>Kitasatosporales</taxon>
        <taxon>Streptomycetaceae</taxon>
        <taxon>Streptomyces</taxon>
    </lineage>
</organism>
<dbReference type="Pfam" id="PF20329">
    <property type="entry name" value="DUF6624"/>
    <property type="match status" value="1"/>
</dbReference>
<feature type="compositionally biased region" description="Basic and acidic residues" evidence="1">
    <location>
        <begin position="131"/>
        <end position="151"/>
    </location>
</feature>
<keyword evidence="3" id="KW-1185">Reference proteome</keyword>
<comment type="caution">
    <text evidence="2">The sequence shown here is derived from an EMBL/GenBank/DDBJ whole genome shotgun (WGS) entry which is preliminary data.</text>
</comment>
<feature type="region of interest" description="Disordered" evidence="1">
    <location>
        <begin position="121"/>
        <end position="154"/>
    </location>
</feature>
<evidence type="ECO:0000313" key="2">
    <source>
        <dbReference type="EMBL" id="NGO71701.1"/>
    </source>
</evidence>
<dbReference type="EMBL" id="JAAKZZ010000339">
    <property type="protein sequence ID" value="NGO71701.1"/>
    <property type="molecule type" value="Genomic_DNA"/>
</dbReference>
<dbReference type="RefSeq" id="WP_165301329.1">
    <property type="nucleotide sequence ID" value="NZ_JAAKZZ010000339.1"/>
</dbReference>
<reference evidence="2 3" key="1">
    <citation type="submission" date="2020-02" db="EMBL/GenBank/DDBJ databases">
        <title>Whole-genome analyses of novel actinobacteria.</title>
        <authorList>
            <person name="Sahin N."/>
            <person name="Tatar D."/>
        </authorList>
    </citation>
    <scope>NUCLEOTIDE SEQUENCE [LARGE SCALE GENOMIC DNA]</scope>
    <source>
        <strain evidence="2 3">SB3404</strain>
    </source>
</reference>
<sequence length="168" mass="18176">MDGAPAPHPAQALAAELRRRFAADQAARGARDWPAMDRVDAENTAWLKSAVAAGGWPRLADVGREGATHAWLLAQHADADPGFQEEALRLLTAAVAAGEALPEHQALLTDRVRVNAGQPQLYGTQYAGDPDSTRVRPHPIEDPERLDERRAAVGLEPHAVYDRRMRGG</sequence>
<name>A0A6G4X4W0_9ACTN</name>
<evidence type="ECO:0000256" key="1">
    <source>
        <dbReference type="SAM" id="MobiDB-lite"/>
    </source>
</evidence>
<dbReference type="AlphaFoldDB" id="A0A6G4X4W0"/>
<evidence type="ECO:0000313" key="3">
    <source>
        <dbReference type="Proteomes" id="UP000477722"/>
    </source>
</evidence>
<dbReference type="InterPro" id="IPR046732">
    <property type="entry name" value="DUF6624"/>
</dbReference>